<evidence type="ECO:0000259" key="8">
    <source>
        <dbReference type="PROSITE" id="PS50931"/>
    </source>
</evidence>
<keyword evidence="10" id="KW-1185">Reference proteome</keyword>
<evidence type="ECO:0000256" key="1">
    <source>
        <dbReference type="ARBA" id="ARBA00009437"/>
    </source>
</evidence>
<dbReference type="EMBL" id="JACHEG010000003">
    <property type="protein sequence ID" value="MBB6163696.1"/>
    <property type="molecule type" value="Genomic_DNA"/>
</dbReference>
<dbReference type="PANTHER" id="PTHR30537:SF1">
    <property type="entry name" value="HTH-TYPE TRANSCRIPTIONAL REGULATOR PGRR"/>
    <property type="match status" value="1"/>
</dbReference>
<protein>
    <recommendedName>
        <fullName evidence="6">HTH-type transcriptional regulator TtuA</fullName>
    </recommendedName>
    <alternativeName>
        <fullName evidence="7">Tartrate utilization transcriptional regulator</fullName>
    </alternativeName>
</protein>
<comment type="function">
    <text evidence="5">Transcriptional regulator of the ttuABCDE tartrate utilization operon.</text>
</comment>
<evidence type="ECO:0000256" key="2">
    <source>
        <dbReference type="ARBA" id="ARBA00023015"/>
    </source>
</evidence>
<dbReference type="Pfam" id="PF03466">
    <property type="entry name" value="LysR_substrate"/>
    <property type="match status" value="1"/>
</dbReference>
<dbReference type="GO" id="GO:0003700">
    <property type="term" value="F:DNA-binding transcription factor activity"/>
    <property type="evidence" value="ECO:0007669"/>
    <property type="project" value="InterPro"/>
</dbReference>
<name>A0A7W9Y815_9HYPH</name>
<dbReference type="GO" id="GO:0043565">
    <property type="term" value="F:sequence-specific DNA binding"/>
    <property type="evidence" value="ECO:0007669"/>
    <property type="project" value="TreeGrafter"/>
</dbReference>
<dbReference type="GO" id="GO:0006351">
    <property type="term" value="P:DNA-templated transcription"/>
    <property type="evidence" value="ECO:0007669"/>
    <property type="project" value="TreeGrafter"/>
</dbReference>
<evidence type="ECO:0000256" key="4">
    <source>
        <dbReference type="ARBA" id="ARBA00023163"/>
    </source>
</evidence>
<feature type="domain" description="HTH lysR-type" evidence="8">
    <location>
        <begin position="5"/>
        <end position="62"/>
    </location>
</feature>
<sequence length="318" mass="35036">MNERPTLSELTALATVYKLRSFRKAADELEISPSTLSHIIRDLETRLGARLFNRTTRSVSPTESGERLVTRVSPLLLELDTALREVNDSKDLPRGVLRLTASDTVAMMLVETVIPHFLQKYPEMSVDLVAEAAFVDIVAEGFDAGFRLGEAVPLDMIAIHVGGPSRMLVVASPAYLHGREIPATPDDLALHNCIRSRTPAGRNYRWEFELAGRPHPVEVQGTLTLNRTEHMLKAALSGMGIAFVPEIMAAPYLSSGQLSSLLEEWCPPYPGIYLYYPGRRLLPPGLKAFIDVLKVSGLSKREPDSAPIRPSGIDQNSK</sequence>
<gene>
    <name evidence="9" type="ORF">HNQ72_003536</name>
</gene>
<evidence type="ECO:0000256" key="6">
    <source>
        <dbReference type="ARBA" id="ARBA00067332"/>
    </source>
</evidence>
<dbReference type="Proteomes" id="UP000547879">
    <property type="component" value="Unassembled WGS sequence"/>
</dbReference>
<proteinExistence type="inferred from homology"/>
<keyword evidence="4" id="KW-0804">Transcription</keyword>
<comment type="caution">
    <text evidence="9">The sequence shown here is derived from an EMBL/GenBank/DDBJ whole genome shotgun (WGS) entry which is preliminary data.</text>
</comment>
<dbReference type="Pfam" id="PF00126">
    <property type="entry name" value="HTH_1"/>
    <property type="match status" value="1"/>
</dbReference>
<dbReference type="InterPro" id="IPR000847">
    <property type="entry name" value="LysR_HTH_N"/>
</dbReference>
<evidence type="ECO:0000256" key="7">
    <source>
        <dbReference type="ARBA" id="ARBA00083243"/>
    </source>
</evidence>
<dbReference type="PANTHER" id="PTHR30537">
    <property type="entry name" value="HTH-TYPE TRANSCRIPTIONAL REGULATOR"/>
    <property type="match status" value="1"/>
</dbReference>
<dbReference type="PROSITE" id="PS50931">
    <property type="entry name" value="HTH_LYSR"/>
    <property type="match status" value="1"/>
</dbReference>
<dbReference type="SUPFAM" id="SSF46785">
    <property type="entry name" value="Winged helix' DNA-binding domain"/>
    <property type="match status" value="1"/>
</dbReference>
<dbReference type="Gene3D" id="3.40.190.290">
    <property type="match status" value="1"/>
</dbReference>
<comment type="similarity">
    <text evidence="1">Belongs to the LysR transcriptional regulatory family.</text>
</comment>
<dbReference type="InterPro" id="IPR058163">
    <property type="entry name" value="LysR-type_TF_proteobact-type"/>
</dbReference>
<dbReference type="InterPro" id="IPR036390">
    <property type="entry name" value="WH_DNA-bd_sf"/>
</dbReference>
<dbReference type="InterPro" id="IPR036388">
    <property type="entry name" value="WH-like_DNA-bd_sf"/>
</dbReference>
<dbReference type="RefSeq" id="WP_183993602.1">
    <property type="nucleotide sequence ID" value="NZ_BMHW01000008.1"/>
</dbReference>
<evidence type="ECO:0000256" key="3">
    <source>
        <dbReference type="ARBA" id="ARBA00023125"/>
    </source>
</evidence>
<accession>A0A7W9Y815</accession>
<evidence type="ECO:0000313" key="10">
    <source>
        <dbReference type="Proteomes" id="UP000547879"/>
    </source>
</evidence>
<keyword evidence="2" id="KW-0805">Transcription regulation</keyword>
<evidence type="ECO:0000313" key="9">
    <source>
        <dbReference type="EMBL" id="MBB6163696.1"/>
    </source>
</evidence>
<reference evidence="9 10" key="1">
    <citation type="submission" date="2020-08" db="EMBL/GenBank/DDBJ databases">
        <title>Genomic Encyclopedia of Type Strains, Phase IV (KMG-IV): sequencing the most valuable type-strain genomes for metagenomic binning, comparative biology and taxonomic classification.</title>
        <authorList>
            <person name="Goeker M."/>
        </authorList>
    </citation>
    <scope>NUCLEOTIDE SEQUENCE [LARGE SCALE GENOMIC DNA]</scope>
    <source>
        <strain evidence="9 10">DSM 100734</strain>
    </source>
</reference>
<organism evidence="9 10">
    <name type="scientific">Rhizobium wenxiniae</name>
    <dbReference type="NCBI Taxonomy" id="1737357"/>
    <lineage>
        <taxon>Bacteria</taxon>
        <taxon>Pseudomonadati</taxon>
        <taxon>Pseudomonadota</taxon>
        <taxon>Alphaproteobacteria</taxon>
        <taxon>Hyphomicrobiales</taxon>
        <taxon>Rhizobiaceae</taxon>
        <taxon>Rhizobium/Agrobacterium group</taxon>
        <taxon>Rhizobium</taxon>
    </lineage>
</organism>
<dbReference type="AlphaFoldDB" id="A0A7W9Y815"/>
<keyword evidence="3 9" id="KW-0238">DNA-binding</keyword>
<dbReference type="Gene3D" id="1.10.10.10">
    <property type="entry name" value="Winged helix-like DNA-binding domain superfamily/Winged helix DNA-binding domain"/>
    <property type="match status" value="1"/>
</dbReference>
<dbReference type="FunFam" id="1.10.10.10:FF:000001">
    <property type="entry name" value="LysR family transcriptional regulator"/>
    <property type="match status" value="1"/>
</dbReference>
<evidence type="ECO:0000256" key="5">
    <source>
        <dbReference type="ARBA" id="ARBA00054626"/>
    </source>
</evidence>
<dbReference type="InterPro" id="IPR005119">
    <property type="entry name" value="LysR_subst-bd"/>
</dbReference>
<dbReference type="SUPFAM" id="SSF53850">
    <property type="entry name" value="Periplasmic binding protein-like II"/>
    <property type="match status" value="1"/>
</dbReference>